<gene>
    <name evidence="4" type="ORF">ACEZDJ_22245</name>
</gene>
<dbReference type="Pfam" id="PF14472">
    <property type="entry name" value="DUF4429"/>
    <property type="match status" value="1"/>
</dbReference>
<evidence type="ECO:0000259" key="1">
    <source>
        <dbReference type="Pfam" id="PF09851"/>
    </source>
</evidence>
<feature type="domain" description="DUF4429" evidence="3">
    <location>
        <begin position="15"/>
        <end position="94"/>
    </location>
</feature>
<reference evidence="4 5" key="1">
    <citation type="submission" date="2024-09" db="EMBL/GenBank/DDBJ databases">
        <authorList>
            <person name="Lee S.D."/>
        </authorList>
    </citation>
    <scope>NUCLEOTIDE SEQUENCE [LARGE SCALE GENOMIC DNA]</scope>
    <source>
        <strain evidence="4 5">N1-5</strain>
    </source>
</reference>
<sequence>MTVIKGYNGSVEITGDDLVLTRHGAMAKLSKQTIPERVIPLSAISAVDITAATMVKNGRLRLGLGGAPLTTLGGADALTDQNTVIFTHHQRRDFQELHELLTSIIERNRGAGIDAAFAHVHSNDALLSVEHQKGSNLVAKLGTAGERQDIAQAAARLNWTLGSKREIKKLPEHLADGETVRLLASGTYGNAKGIVALTDRRVLYLRHGLTGQGLVDFPLGRISSVTTSERLGLGTLVLFVAGNSEKISDILSRDLAPLADAIRSATTSSSTQPSPQLPPSQPDVLDQITRLSQLHASGVISDEEFNSKKRELLDRL</sequence>
<dbReference type="Pfam" id="PF14470">
    <property type="entry name" value="bPH_3"/>
    <property type="match status" value="1"/>
</dbReference>
<evidence type="ECO:0000313" key="4">
    <source>
        <dbReference type="EMBL" id="MFC1404017.1"/>
    </source>
</evidence>
<keyword evidence="5" id="KW-1185">Reference proteome</keyword>
<name>A0ABV6URF7_9ACTN</name>
<dbReference type="InterPro" id="IPR018649">
    <property type="entry name" value="SHOCT"/>
</dbReference>
<proteinExistence type="predicted"/>
<evidence type="ECO:0000313" key="5">
    <source>
        <dbReference type="Proteomes" id="UP001592528"/>
    </source>
</evidence>
<dbReference type="RefSeq" id="WP_051725450.1">
    <property type="nucleotide sequence ID" value="NZ_JBHEZZ010000012.1"/>
</dbReference>
<comment type="caution">
    <text evidence="4">The sequence shown here is derived from an EMBL/GenBank/DDBJ whole genome shotgun (WGS) entry which is preliminary data.</text>
</comment>
<feature type="domain" description="SHOCT" evidence="1">
    <location>
        <begin position="286"/>
        <end position="313"/>
    </location>
</feature>
<dbReference type="Proteomes" id="UP001592528">
    <property type="component" value="Unassembled WGS sequence"/>
</dbReference>
<evidence type="ECO:0000259" key="2">
    <source>
        <dbReference type="Pfam" id="PF14470"/>
    </source>
</evidence>
<dbReference type="EMBL" id="JBHEZZ010000012">
    <property type="protein sequence ID" value="MFC1404017.1"/>
    <property type="molecule type" value="Genomic_DNA"/>
</dbReference>
<dbReference type="Pfam" id="PF09851">
    <property type="entry name" value="SHOCT"/>
    <property type="match status" value="1"/>
</dbReference>
<dbReference type="InterPro" id="IPR027860">
    <property type="entry name" value="DUF4429"/>
</dbReference>
<dbReference type="InterPro" id="IPR039519">
    <property type="entry name" value="YokE-like_PH"/>
</dbReference>
<protein>
    <submittedName>
        <fullName evidence="4">DUF4429 domain-containing protein</fullName>
    </submittedName>
</protein>
<accession>A0ABV6URF7</accession>
<feature type="domain" description="YokE-like PH" evidence="2">
    <location>
        <begin position="175"/>
        <end position="263"/>
    </location>
</feature>
<evidence type="ECO:0000259" key="3">
    <source>
        <dbReference type="Pfam" id="PF14472"/>
    </source>
</evidence>
<organism evidence="4 5">
    <name type="scientific">Streptacidiphilus cavernicola</name>
    <dbReference type="NCBI Taxonomy" id="3342716"/>
    <lineage>
        <taxon>Bacteria</taxon>
        <taxon>Bacillati</taxon>
        <taxon>Actinomycetota</taxon>
        <taxon>Actinomycetes</taxon>
        <taxon>Kitasatosporales</taxon>
        <taxon>Streptomycetaceae</taxon>
        <taxon>Streptacidiphilus</taxon>
    </lineage>
</organism>